<gene>
    <name evidence="1" type="ORF">S01H1_47190</name>
</gene>
<proteinExistence type="predicted"/>
<dbReference type="InterPro" id="IPR036782">
    <property type="entry name" value="NE0471-like_N"/>
</dbReference>
<dbReference type="Gene3D" id="3.30.2020.10">
    <property type="entry name" value="NE0471-like N-terminal domain"/>
    <property type="match status" value="1"/>
</dbReference>
<feature type="non-terminal residue" evidence="1">
    <location>
        <position position="1"/>
    </location>
</feature>
<sequence>ATEVKYIDGYKLEVSFETGEKGIVDLSDYPEMGGVFSRFADMNYFKQVFINKELGVLCWPDNVDIAPETIYSMATGKPLPAWMEE</sequence>
<organism evidence="1">
    <name type="scientific">marine sediment metagenome</name>
    <dbReference type="NCBI Taxonomy" id="412755"/>
    <lineage>
        <taxon>unclassified sequences</taxon>
        <taxon>metagenomes</taxon>
        <taxon>ecological metagenomes</taxon>
    </lineage>
</organism>
<evidence type="ECO:0008006" key="2">
    <source>
        <dbReference type="Google" id="ProtNLM"/>
    </source>
</evidence>
<comment type="caution">
    <text evidence="1">The sequence shown here is derived from an EMBL/GenBank/DDBJ whole genome shotgun (WGS) entry which is preliminary data.</text>
</comment>
<dbReference type="SUPFAM" id="SSF143880">
    <property type="entry name" value="NE0471 N-terminal domain-like"/>
    <property type="match status" value="1"/>
</dbReference>
<reference evidence="1" key="1">
    <citation type="journal article" date="2014" name="Front. Microbiol.">
        <title>High frequency of phylogenetically diverse reductive dehalogenase-homologous genes in deep subseafloor sedimentary metagenomes.</title>
        <authorList>
            <person name="Kawai M."/>
            <person name="Futagami T."/>
            <person name="Toyoda A."/>
            <person name="Takaki Y."/>
            <person name="Nishi S."/>
            <person name="Hori S."/>
            <person name="Arai W."/>
            <person name="Tsubouchi T."/>
            <person name="Morono Y."/>
            <person name="Uchiyama I."/>
            <person name="Ito T."/>
            <person name="Fujiyama A."/>
            <person name="Inagaki F."/>
            <person name="Takami H."/>
        </authorList>
    </citation>
    <scope>NUCLEOTIDE SEQUENCE</scope>
    <source>
        <strain evidence="1">Expedition CK06-06</strain>
    </source>
</reference>
<evidence type="ECO:0000313" key="1">
    <source>
        <dbReference type="EMBL" id="GAG19612.1"/>
    </source>
</evidence>
<name>X0W8N7_9ZZZZ</name>
<accession>X0W8N7</accession>
<dbReference type="EMBL" id="BARS01030247">
    <property type="protein sequence ID" value="GAG19612.1"/>
    <property type="molecule type" value="Genomic_DNA"/>
</dbReference>
<dbReference type="Pfam" id="PF10387">
    <property type="entry name" value="DUF2442"/>
    <property type="match status" value="1"/>
</dbReference>
<dbReference type="AlphaFoldDB" id="X0W8N7"/>
<protein>
    <recommendedName>
        <fullName evidence="2">DUF2442 domain-containing protein</fullName>
    </recommendedName>
</protein>
<dbReference type="InterPro" id="IPR018841">
    <property type="entry name" value="DUF2442"/>
</dbReference>